<dbReference type="AlphaFoldDB" id="A0A7G8BMK1"/>
<keyword evidence="3" id="KW-1185">Reference proteome</keyword>
<proteinExistence type="predicted"/>
<evidence type="ECO:0000313" key="2">
    <source>
        <dbReference type="EMBL" id="QNI33771.1"/>
    </source>
</evidence>
<feature type="region of interest" description="Disordered" evidence="1">
    <location>
        <begin position="245"/>
        <end position="264"/>
    </location>
</feature>
<dbReference type="EMBL" id="CP060394">
    <property type="protein sequence ID" value="QNI33771.1"/>
    <property type="molecule type" value="Genomic_DNA"/>
</dbReference>
<evidence type="ECO:0000256" key="1">
    <source>
        <dbReference type="SAM" id="MobiDB-lite"/>
    </source>
</evidence>
<accession>A0A7G8BMK1</accession>
<dbReference type="RefSeq" id="WP_186745407.1">
    <property type="nucleotide sequence ID" value="NZ_CP060394.1"/>
</dbReference>
<reference evidence="2 3" key="1">
    <citation type="submission" date="2020-08" db="EMBL/GenBank/DDBJ databases">
        <title>Edaphobacter telluris sp. nov. and Acidobacterium dinghuensis sp. nov., two acidobacteria isolated from forest soil.</title>
        <authorList>
            <person name="Fu J."/>
            <person name="Qiu L."/>
        </authorList>
    </citation>
    <scope>NUCLEOTIDE SEQUENCE [LARGE SCALE GENOMIC DNA]</scope>
    <source>
        <strain evidence="2">4Y35</strain>
    </source>
</reference>
<organism evidence="2 3">
    <name type="scientific">Alloacidobacterium dinghuense</name>
    <dbReference type="NCBI Taxonomy" id="2763107"/>
    <lineage>
        <taxon>Bacteria</taxon>
        <taxon>Pseudomonadati</taxon>
        <taxon>Acidobacteriota</taxon>
        <taxon>Terriglobia</taxon>
        <taxon>Terriglobales</taxon>
        <taxon>Acidobacteriaceae</taxon>
        <taxon>Alloacidobacterium</taxon>
    </lineage>
</organism>
<gene>
    <name evidence="2" type="ORF">H7849_07590</name>
</gene>
<protein>
    <submittedName>
        <fullName evidence="2">Uncharacterized protein</fullName>
    </submittedName>
</protein>
<sequence length="264" mass="28709">MSSFPPSLPVPPLPRDPFAGPEWATIPIADRPVVMDLLAGLSTTKLLETCGLWSEEDARRIEPFRGHGFLDLRGTSAGTTDRLLKYIRYFSNLGHFPYFLLDQQAKAAILVGQAATARPGPRNPFRAEKPKGVVPFVIMINGECRIGPTFRRIEIRPLPSTGVNHAFIAQMASQVAFAGELKFGGMGEGAAGVLISWSNESGGYRSTGNDAYKVGLPMNLFSGRGPLSAPKDFVNAYGAGRSKINWGRHGPPESAQSKGDYWYR</sequence>
<evidence type="ECO:0000313" key="3">
    <source>
        <dbReference type="Proteomes" id="UP000515312"/>
    </source>
</evidence>
<name>A0A7G8BMK1_9BACT</name>
<dbReference type="Proteomes" id="UP000515312">
    <property type="component" value="Chromosome"/>
</dbReference>
<dbReference type="KEGG" id="adin:H7849_07590"/>